<organism evidence="3 4">
    <name type="scientific">Kingdonia uniflora</name>
    <dbReference type="NCBI Taxonomy" id="39325"/>
    <lineage>
        <taxon>Eukaryota</taxon>
        <taxon>Viridiplantae</taxon>
        <taxon>Streptophyta</taxon>
        <taxon>Embryophyta</taxon>
        <taxon>Tracheophyta</taxon>
        <taxon>Spermatophyta</taxon>
        <taxon>Magnoliopsida</taxon>
        <taxon>Ranunculales</taxon>
        <taxon>Circaeasteraceae</taxon>
        <taxon>Kingdonia</taxon>
    </lineage>
</organism>
<feature type="transmembrane region" description="Helical" evidence="1">
    <location>
        <begin position="101"/>
        <end position="126"/>
    </location>
</feature>
<feature type="domain" description="Aminotransferase-like plant mobile" evidence="2">
    <location>
        <begin position="1"/>
        <end position="157"/>
    </location>
</feature>
<proteinExistence type="predicted"/>
<evidence type="ECO:0000256" key="1">
    <source>
        <dbReference type="SAM" id="Phobius"/>
    </source>
</evidence>
<evidence type="ECO:0000313" key="4">
    <source>
        <dbReference type="Proteomes" id="UP000541444"/>
    </source>
</evidence>
<protein>
    <recommendedName>
        <fullName evidence="2">Aminotransferase-like plant mobile domain-containing protein</fullName>
    </recommendedName>
</protein>
<dbReference type="AlphaFoldDB" id="A0A7J7N1R0"/>
<dbReference type="Pfam" id="PF10536">
    <property type="entry name" value="PMD"/>
    <property type="match status" value="1"/>
</dbReference>
<comment type="caution">
    <text evidence="3">The sequence shown here is derived from an EMBL/GenBank/DDBJ whole genome shotgun (WGS) entry which is preliminary data.</text>
</comment>
<evidence type="ECO:0000259" key="2">
    <source>
        <dbReference type="Pfam" id="PF10536"/>
    </source>
</evidence>
<dbReference type="InterPro" id="IPR019557">
    <property type="entry name" value="AminoTfrase-like_pln_mobile"/>
</dbReference>
<reference evidence="3 4" key="1">
    <citation type="journal article" date="2020" name="IScience">
        <title>Genome Sequencing of the Endangered Kingdonia uniflora (Circaeasteraceae, Ranunculales) Reveals Potential Mechanisms of Evolutionary Specialization.</title>
        <authorList>
            <person name="Sun Y."/>
            <person name="Deng T."/>
            <person name="Zhang A."/>
            <person name="Moore M.J."/>
            <person name="Landis J.B."/>
            <person name="Lin N."/>
            <person name="Zhang H."/>
            <person name="Zhang X."/>
            <person name="Huang J."/>
            <person name="Zhang X."/>
            <person name="Sun H."/>
            <person name="Wang H."/>
        </authorList>
    </citation>
    <scope>NUCLEOTIDE SEQUENCE [LARGE SCALE GENOMIC DNA]</scope>
    <source>
        <strain evidence="3">TB1705</strain>
        <tissue evidence="3">Leaf</tissue>
    </source>
</reference>
<accession>A0A7J7N1R0</accession>
<sequence length="159" mass="17695">MTLSLDDVQYLIGLSADGDVPITEGSWSLPKLVEILKKNLYQDEDFSNSMKIGGLGNSLSLVKLVNFYAGKLEKYNDGIQNARPAGLKKKAMSALSVARTYMLYVLGTFLLLVKKGSYVTVGYLYFFEKSKVNIKWSWGSAVLLHLFHNLGTTSRTDKI</sequence>
<keyword evidence="1" id="KW-1133">Transmembrane helix</keyword>
<dbReference type="Proteomes" id="UP000541444">
    <property type="component" value="Unassembled WGS sequence"/>
</dbReference>
<evidence type="ECO:0000313" key="3">
    <source>
        <dbReference type="EMBL" id="KAF6161131.1"/>
    </source>
</evidence>
<name>A0A7J7N1R0_9MAGN</name>
<keyword evidence="4" id="KW-1185">Reference proteome</keyword>
<dbReference type="EMBL" id="JACGCM010001144">
    <property type="protein sequence ID" value="KAF6161131.1"/>
    <property type="molecule type" value="Genomic_DNA"/>
</dbReference>
<keyword evidence="1" id="KW-0472">Membrane</keyword>
<keyword evidence="1" id="KW-0812">Transmembrane</keyword>
<gene>
    <name evidence="3" type="ORF">GIB67_007772</name>
</gene>